<keyword evidence="2" id="KW-1185">Reference proteome</keyword>
<dbReference type="Proteomes" id="UP000018291">
    <property type="component" value="Unassembled WGS sequence"/>
</dbReference>
<dbReference type="eggNOG" id="COG1848">
    <property type="taxonomic scope" value="Bacteria"/>
</dbReference>
<dbReference type="EMBL" id="CANL01000027">
    <property type="protein sequence ID" value="CCM64117.1"/>
    <property type="molecule type" value="Genomic_DNA"/>
</dbReference>
<gene>
    <name evidence="1" type="ORF">BN381_330102</name>
</gene>
<dbReference type="HOGENOM" id="CLU_160591_0_0_11"/>
<dbReference type="AlphaFoldDB" id="R4Z5Z6"/>
<evidence type="ECO:0008006" key="3">
    <source>
        <dbReference type="Google" id="ProtNLM"/>
    </source>
</evidence>
<reference evidence="1 2" key="1">
    <citation type="journal article" date="2013" name="ISME J.">
        <title>Metabolic model for the filamentous 'Candidatus Microthrix parvicella' based on genomic and metagenomic analyses.</title>
        <authorList>
            <person name="Jon McIlroy S."/>
            <person name="Kristiansen R."/>
            <person name="Albertsen M."/>
            <person name="Michael Karst S."/>
            <person name="Rossetti S."/>
            <person name="Lund Nielsen J."/>
            <person name="Tandoi V."/>
            <person name="James Seviour R."/>
            <person name="Nielsen P.H."/>
        </authorList>
    </citation>
    <scope>NUCLEOTIDE SEQUENCE [LARGE SCALE GENOMIC DNA]</scope>
    <source>
        <strain evidence="1 2">RN1</strain>
    </source>
</reference>
<protein>
    <recommendedName>
        <fullName evidence="3">PIN domain-containing protein</fullName>
    </recommendedName>
</protein>
<organism evidence="1 2">
    <name type="scientific">Candidatus Neomicrothrix parvicella RN1</name>
    <dbReference type="NCBI Taxonomy" id="1229780"/>
    <lineage>
        <taxon>Bacteria</taxon>
        <taxon>Bacillati</taxon>
        <taxon>Actinomycetota</taxon>
        <taxon>Acidimicrobiia</taxon>
        <taxon>Acidimicrobiales</taxon>
        <taxon>Microthrixaceae</taxon>
        <taxon>Candidatus Neomicrothrix</taxon>
    </lineage>
</organism>
<evidence type="ECO:0000313" key="1">
    <source>
        <dbReference type="EMBL" id="CCM64117.1"/>
    </source>
</evidence>
<dbReference type="OrthoDB" id="3785877at2"/>
<sequence length="125" mass="13369">MRLVLDAGALIGIDRADRRVAGLIELGRRSGAELVTTAPVIAQAWRDGARQARLARSLAMMHVEVTDLEAAKDAGKLLASSRTTDVVDALLSLQVRQSDQVLTSDPDDLATLLDAQSLRAQIVLV</sequence>
<dbReference type="RefSeq" id="WP_012227718.1">
    <property type="nucleotide sequence ID" value="NZ_HG422565.1"/>
</dbReference>
<accession>R4Z5Z6</accession>
<dbReference type="STRING" id="1229780.BN381_330102"/>
<name>R4Z5Z6_9ACTN</name>
<evidence type="ECO:0000313" key="2">
    <source>
        <dbReference type="Proteomes" id="UP000018291"/>
    </source>
</evidence>
<proteinExistence type="predicted"/>
<comment type="caution">
    <text evidence="1">The sequence shown here is derived from an EMBL/GenBank/DDBJ whole genome shotgun (WGS) entry which is preliminary data.</text>
</comment>